<dbReference type="Gene3D" id="3.40.50.720">
    <property type="entry name" value="NAD(P)-binding Rossmann-like Domain"/>
    <property type="match status" value="1"/>
</dbReference>
<dbReference type="InterPro" id="IPR016040">
    <property type="entry name" value="NAD(P)-bd_dom"/>
</dbReference>
<keyword evidence="11" id="KW-1185">Reference proteome</keyword>
<reference evidence="10 11" key="1">
    <citation type="submission" date="2014-07" db="EMBL/GenBank/DDBJ databases">
        <title>Tepidicaulis marinum gen. nov., sp. nov., a novel marine bacterium denitrifying nitrate to nitrous oxide strictly under microaerobic conditions.</title>
        <authorList>
            <person name="Takeuchi M."/>
            <person name="Yamagishi T."/>
            <person name="Kamagata Y."/>
            <person name="Oshima K."/>
            <person name="Hattori M."/>
            <person name="Katayama T."/>
            <person name="Hanada S."/>
            <person name="Tamaki H."/>
            <person name="Marumo K."/>
            <person name="Maeda H."/>
            <person name="Nedachi M."/>
            <person name="Iwasaki W."/>
            <person name="Suwa Y."/>
            <person name="Sakata S."/>
        </authorList>
    </citation>
    <scope>NUCLEOTIDE SEQUENCE [LARGE SCALE GENOMIC DNA]</scope>
    <source>
        <strain evidence="10 11">MA2</strain>
    </source>
</reference>
<dbReference type="PANTHER" id="PTHR43715:SF1">
    <property type="entry name" value="GDP-MANNOSE 4,6 DEHYDRATASE"/>
    <property type="match status" value="1"/>
</dbReference>
<comment type="function">
    <text evidence="7 8">Catalyzes the conversion of GDP-D-mannose to GDP-4-dehydro-6-deoxy-D-mannose.</text>
</comment>
<protein>
    <recommendedName>
        <fullName evidence="4 8">GDP-mannose 4,6-dehydratase</fullName>
        <ecNumber evidence="4 8">4.2.1.47</ecNumber>
    </recommendedName>
    <alternativeName>
        <fullName evidence="8">GDP-D-mannose dehydratase</fullName>
    </alternativeName>
</protein>
<dbReference type="STRING" id="1333998.M2A_2257"/>
<accession>A0A081BCJ0</accession>
<evidence type="ECO:0000256" key="3">
    <source>
        <dbReference type="ARBA" id="ARBA00009263"/>
    </source>
</evidence>
<evidence type="ECO:0000256" key="2">
    <source>
        <dbReference type="ARBA" id="ARBA00001937"/>
    </source>
</evidence>
<dbReference type="CDD" id="cd05260">
    <property type="entry name" value="GDP_MD_SDR_e"/>
    <property type="match status" value="1"/>
</dbReference>
<dbReference type="Pfam" id="PF16363">
    <property type="entry name" value="GDP_Man_Dehyd"/>
    <property type="match status" value="1"/>
</dbReference>
<dbReference type="EC" id="4.2.1.47" evidence="4 8"/>
<evidence type="ECO:0000256" key="6">
    <source>
        <dbReference type="ARBA" id="ARBA00023239"/>
    </source>
</evidence>
<evidence type="ECO:0000256" key="4">
    <source>
        <dbReference type="ARBA" id="ARBA00011989"/>
    </source>
</evidence>
<comment type="caution">
    <text evidence="8">Lacks conserved residue(s) required for the propagation of feature annotation.</text>
</comment>
<dbReference type="Proteomes" id="UP000028702">
    <property type="component" value="Unassembled WGS sequence"/>
</dbReference>
<dbReference type="GO" id="GO:0042351">
    <property type="term" value="P:'de novo' GDP-L-fucose biosynthetic process"/>
    <property type="evidence" value="ECO:0007669"/>
    <property type="project" value="TreeGrafter"/>
</dbReference>
<dbReference type="FunFam" id="3.40.50.720:FF:000924">
    <property type="entry name" value="GDP-mannose 4,6 dehydratase"/>
    <property type="match status" value="1"/>
</dbReference>
<comment type="caution">
    <text evidence="10">The sequence shown here is derived from an EMBL/GenBank/DDBJ whole genome shotgun (WGS) entry which is preliminary data.</text>
</comment>
<dbReference type="NCBIfam" id="TIGR01472">
    <property type="entry name" value="gmd"/>
    <property type="match status" value="1"/>
</dbReference>
<evidence type="ECO:0000313" key="10">
    <source>
        <dbReference type="EMBL" id="GAK45758.1"/>
    </source>
</evidence>
<dbReference type="EMBL" id="BBIO01000011">
    <property type="protein sequence ID" value="GAK45758.1"/>
    <property type="molecule type" value="Genomic_DNA"/>
</dbReference>
<gene>
    <name evidence="8" type="primary">gmd</name>
    <name evidence="10" type="ORF">M2A_2257</name>
</gene>
<dbReference type="HAMAP" id="MF_00955">
    <property type="entry name" value="GDP_Man_dehydratase"/>
    <property type="match status" value="1"/>
</dbReference>
<evidence type="ECO:0000256" key="5">
    <source>
        <dbReference type="ARBA" id="ARBA00022458"/>
    </source>
</evidence>
<evidence type="ECO:0000256" key="7">
    <source>
        <dbReference type="ARBA" id="ARBA00059383"/>
    </source>
</evidence>
<dbReference type="PANTHER" id="PTHR43715">
    <property type="entry name" value="GDP-MANNOSE 4,6-DEHYDRATASE"/>
    <property type="match status" value="1"/>
</dbReference>
<keyword evidence="6 8" id="KW-0456">Lyase</keyword>
<proteinExistence type="inferred from homology"/>
<comment type="similarity">
    <text evidence="3 8">Belongs to the NAD(P)-dependent epimerase/dehydratase family. GDP-mannose 4,6-dehydratase subfamily.</text>
</comment>
<keyword evidence="5" id="KW-0536">Nodulation</keyword>
<evidence type="ECO:0000259" key="9">
    <source>
        <dbReference type="Pfam" id="PF16363"/>
    </source>
</evidence>
<evidence type="ECO:0000256" key="8">
    <source>
        <dbReference type="HAMAP-Rule" id="MF_00955"/>
    </source>
</evidence>
<name>A0A081BCJ0_9HYPH</name>
<dbReference type="InterPro" id="IPR036291">
    <property type="entry name" value="NAD(P)-bd_dom_sf"/>
</dbReference>
<dbReference type="RefSeq" id="WP_045447298.1">
    <property type="nucleotide sequence ID" value="NZ_BBIO01000011.1"/>
</dbReference>
<dbReference type="GO" id="GO:0070401">
    <property type="term" value="F:NADP+ binding"/>
    <property type="evidence" value="ECO:0007669"/>
    <property type="project" value="UniProtKB-UniRule"/>
</dbReference>
<dbReference type="GO" id="GO:0008446">
    <property type="term" value="F:GDP-mannose 4,6-dehydratase activity"/>
    <property type="evidence" value="ECO:0007669"/>
    <property type="project" value="UniProtKB-UniRule"/>
</dbReference>
<evidence type="ECO:0000256" key="1">
    <source>
        <dbReference type="ARBA" id="ARBA00000188"/>
    </source>
</evidence>
<organism evidence="10 11">
    <name type="scientific">Tepidicaulis marinus</name>
    <dbReference type="NCBI Taxonomy" id="1333998"/>
    <lineage>
        <taxon>Bacteria</taxon>
        <taxon>Pseudomonadati</taxon>
        <taxon>Pseudomonadota</taxon>
        <taxon>Alphaproteobacteria</taxon>
        <taxon>Hyphomicrobiales</taxon>
        <taxon>Parvibaculaceae</taxon>
        <taxon>Tepidicaulis</taxon>
    </lineage>
</organism>
<evidence type="ECO:0000313" key="11">
    <source>
        <dbReference type="Proteomes" id="UP000028702"/>
    </source>
</evidence>
<feature type="domain" description="NAD(P)-binding" evidence="9">
    <location>
        <begin position="8"/>
        <end position="338"/>
    </location>
</feature>
<dbReference type="AlphaFoldDB" id="A0A081BCJ0"/>
<comment type="catalytic activity">
    <reaction evidence="1 8">
        <text>GDP-alpha-D-mannose = GDP-4-dehydro-alpha-D-rhamnose + H2O</text>
        <dbReference type="Rhea" id="RHEA:23820"/>
        <dbReference type="ChEBI" id="CHEBI:15377"/>
        <dbReference type="ChEBI" id="CHEBI:57527"/>
        <dbReference type="ChEBI" id="CHEBI:57964"/>
        <dbReference type="EC" id="4.2.1.47"/>
    </reaction>
</comment>
<dbReference type="InterPro" id="IPR006368">
    <property type="entry name" value="GDP_Man_deHydtase"/>
</dbReference>
<dbReference type="SUPFAM" id="SSF51735">
    <property type="entry name" value="NAD(P)-binding Rossmann-fold domains"/>
    <property type="match status" value="1"/>
</dbReference>
<dbReference type="eggNOG" id="COG1089">
    <property type="taxonomic scope" value="Bacteria"/>
</dbReference>
<keyword evidence="8" id="KW-0521">NADP</keyword>
<comment type="cofactor">
    <cofactor evidence="2 8">
        <name>NADP(+)</name>
        <dbReference type="ChEBI" id="CHEBI:58349"/>
    </cofactor>
</comment>
<dbReference type="Gene3D" id="3.90.25.10">
    <property type="entry name" value="UDP-galactose 4-epimerase, domain 1"/>
    <property type="match status" value="1"/>
</dbReference>
<sequence length="354" mass="39497">MTKRKVALITGITGQDGGYLADLLLSKGYEVHGVRRRTSSFNTQRITHLYRGPHDRVADFHLHYADMTDGMSLFQVLRDVKPDEVYNLAAQSHVRISFDKPEYTSDVNGLGVVRLLEAIRLLGMGNDVRFYQASTSELFGNVQEVPQSETTPFRPRSPYAISKHFAFLTTANYREAYGFHASNGILFNHEGPFRGESFVSRKITRAAAAITHGQQEKLVLGNINATRDWGHARDYVDGMWRMLQQEEPGDYVLATGEQHSVREFAELAFEMVGTPIEWAGSGLDEKGLDKKSGKALIEIDPRFYRPAEVNSLVGNPAKARDELGWVHRTTFDQLVAEMVEADMKIAASGALSAG</sequence>